<evidence type="ECO:0000313" key="3">
    <source>
        <dbReference type="EMBL" id="WLS03103.1"/>
    </source>
</evidence>
<dbReference type="Pfam" id="PF23639">
    <property type="entry name" value="DUF7146"/>
    <property type="match status" value="1"/>
</dbReference>
<organism evidence="3 4">
    <name type="scientific">Shinella oryzae</name>
    <dbReference type="NCBI Taxonomy" id="2871820"/>
    <lineage>
        <taxon>Bacteria</taxon>
        <taxon>Pseudomonadati</taxon>
        <taxon>Pseudomonadota</taxon>
        <taxon>Alphaproteobacteria</taxon>
        <taxon>Hyphomicrobiales</taxon>
        <taxon>Rhizobiaceae</taxon>
        <taxon>Shinella</taxon>
    </lineage>
</organism>
<protein>
    <submittedName>
        <fullName evidence="3">Toprim domain-containing protein</fullName>
    </submittedName>
</protein>
<feature type="domain" description="Toprim" evidence="1">
    <location>
        <begin position="187"/>
        <end position="267"/>
    </location>
</feature>
<dbReference type="InterPro" id="IPR006171">
    <property type="entry name" value="TOPRIM_dom"/>
</dbReference>
<sequence length="271" mass="28849">MTIDIKTAARLLGGDASRNRVSCPGPGHSKRDRSLSVTFHADGTFSTTSFAGDDFRDCRDHVKAKLGMSDERRLAVTAPAVAVSSGGSAARVGAISRLWSQCIPIKGTLAERYLERRGLSYDGDGWRFRPTSRALIAIITDAVTGDPIGWHETLLDADGNKTGRLMHGRATGGVVRLYDEPGSTEISIAEGIETALATGARPIWACLSSSIMKGLPVLPSIEQLTVFADHDHAGVKAANEVGERWHAAGRRVTLTMPGLPGLDFDDAKEAA</sequence>
<evidence type="ECO:0000259" key="2">
    <source>
        <dbReference type="Pfam" id="PF23639"/>
    </source>
</evidence>
<dbReference type="Pfam" id="PF13362">
    <property type="entry name" value="Toprim_3"/>
    <property type="match status" value="1"/>
</dbReference>
<dbReference type="InterPro" id="IPR055570">
    <property type="entry name" value="DUF7146"/>
</dbReference>
<reference evidence="3 4" key="1">
    <citation type="submission" date="2023-08" db="EMBL/GenBank/DDBJ databases">
        <title>Pathogen: clinical or host-associated sample.</title>
        <authorList>
            <person name="Hergert J."/>
            <person name="Casey R."/>
            <person name="Wagner J."/>
            <person name="Young E.L."/>
            <person name="Oakeson K.F."/>
        </authorList>
    </citation>
    <scope>NUCLEOTIDE SEQUENCE [LARGE SCALE GENOMIC DNA]</scope>
    <source>
        <strain evidence="3 4">UPHL-collab-2</strain>
    </source>
</reference>
<keyword evidence="4" id="KW-1185">Reference proteome</keyword>
<accession>A0ABY9K3D9</accession>
<dbReference type="RefSeq" id="WP_306158603.1">
    <property type="nucleotide sequence ID" value="NZ_CP132314.1"/>
</dbReference>
<evidence type="ECO:0000313" key="4">
    <source>
        <dbReference type="Proteomes" id="UP001225788"/>
    </source>
</evidence>
<feature type="domain" description="DUF7146" evidence="2">
    <location>
        <begin position="91"/>
        <end position="177"/>
    </location>
</feature>
<dbReference type="Proteomes" id="UP001225788">
    <property type="component" value="Chromosome"/>
</dbReference>
<dbReference type="EMBL" id="CP132314">
    <property type="protein sequence ID" value="WLS03103.1"/>
    <property type="molecule type" value="Genomic_DNA"/>
</dbReference>
<evidence type="ECO:0000259" key="1">
    <source>
        <dbReference type="Pfam" id="PF13362"/>
    </source>
</evidence>
<name>A0ABY9K3D9_9HYPH</name>
<proteinExistence type="predicted"/>
<gene>
    <name evidence="3" type="ORF">Q9315_00200</name>
</gene>